<gene>
    <name evidence="2" type="ORF">J0695_39860</name>
</gene>
<keyword evidence="3" id="KW-1185">Reference proteome</keyword>
<feature type="non-terminal residue" evidence="2">
    <location>
        <position position="80"/>
    </location>
</feature>
<sequence length="80" mass="8649">INMDVDTGLTCGSLTHASLYFDCASGAAWTFQPPSDPDIRAMVIAELYRHTTNGQPTWKLRAVGQGWADGLDGLARAHET</sequence>
<evidence type="ECO:0000259" key="1">
    <source>
        <dbReference type="Pfam" id="PF02342"/>
    </source>
</evidence>
<dbReference type="AlphaFoldDB" id="A0A939FH39"/>
<accession>A0A939FH39</accession>
<dbReference type="Proteomes" id="UP000664167">
    <property type="component" value="Unassembled WGS sequence"/>
</dbReference>
<reference evidence="2" key="1">
    <citation type="submission" date="2021-03" db="EMBL/GenBank/DDBJ databases">
        <title>Streptomyces poriferae sp. nov., a novel marine sponge-derived Actinobacteria species with anti-MRSA activity.</title>
        <authorList>
            <person name="Sandoval-Powers M."/>
            <person name="Kralova S."/>
            <person name="Nguyen G.-S."/>
            <person name="Fawwal D."/>
            <person name="Degnes K."/>
            <person name="Klinkenberg G."/>
            <person name="Sletta H."/>
            <person name="Wentzel A."/>
            <person name="Liles M.R."/>
        </authorList>
    </citation>
    <scope>NUCLEOTIDE SEQUENCE</scope>
    <source>
        <strain evidence="2">DSM 41794</strain>
    </source>
</reference>
<evidence type="ECO:0000313" key="2">
    <source>
        <dbReference type="EMBL" id="MBO0517853.1"/>
    </source>
</evidence>
<evidence type="ECO:0000313" key="3">
    <source>
        <dbReference type="Proteomes" id="UP000664167"/>
    </source>
</evidence>
<dbReference type="RefSeq" id="WP_206969714.1">
    <property type="nucleotide sequence ID" value="NZ_JAFLRJ010000920.1"/>
</dbReference>
<proteinExistence type="predicted"/>
<feature type="domain" description="TerD" evidence="1">
    <location>
        <begin position="39"/>
        <end position="77"/>
    </location>
</feature>
<dbReference type="EMBL" id="JAFLRJ010000920">
    <property type="protein sequence ID" value="MBO0517853.1"/>
    <property type="molecule type" value="Genomic_DNA"/>
</dbReference>
<dbReference type="InterPro" id="IPR003325">
    <property type="entry name" value="TerD"/>
</dbReference>
<name>A0A939FH39_9ACTN</name>
<protein>
    <submittedName>
        <fullName evidence="2">TerD family protein</fullName>
    </submittedName>
</protein>
<comment type="caution">
    <text evidence="2">The sequence shown here is derived from an EMBL/GenBank/DDBJ whole genome shotgun (WGS) entry which is preliminary data.</text>
</comment>
<organism evidence="2 3">
    <name type="scientific">Streptomyces beijiangensis</name>
    <dbReference type="NCBI Taxonomy" id="163361"/>
    <lineage>
        <taxon>Bacteria</taxon>
        <taxon>Bacillati</taxon>
        <taxon>Actinomycetota</taxon>
        <taxon>Actinomycetes</taxon>
        <taxon>Kitasatosporales</taxon>
        <taxon>Streptomycetaceae</taxon>
        <taxon>Streptomyces</taxon>
    </lineage>
</organism>
<feature type="non-terminal residue" evidence="2">
    <location>
        <position position="1"/>
    </location>
</feature>
<dbReference type="Gene3D" id="2.60.60.30">
    <property type="entry name" value="sav2460 like domains"/>
    <property type="match status" value="1"/>
</dbReference>
<dbReference type="Pfam" id="PF02342">
    <property type="entry name" value="TerD"/>
    <property type="match status" value="1"/>
</dbReference>